<evidence type="ECO:0000256" key="3">
    <source>
        <dbReference type="ARBA" id="ARBA00023015"/>
    </source>
</evidence>
<dbReference type="Pfam" id="PF00249">
    <property type="entry name" value="Myb_DNA-binding"/>
    <property type="match status" value="1"/>
</dbReference>
<keyword evidence="11" id="KW-1185">Reference proteome</keyword>
<dbReference type="GO" id="GO:0003700">
    <property type="term" value="F:DNA-binding transcription factor activity"/>
    <property type="evidence" value="ECO:0007669"/>
    <property type="project" value="InterPro"/>
</dbReference>
<dbReference type="SUPFAM" id="SSF46689">
    <property type="entry name" value="Homeodomain-like"/>
    <property type="match status" value="1"/>
</dbReference>
<evidence type="ECO:0000256" key="6">
    <source>
        <dbReference type="ARBA" id="ARBA00023242"/>
    </source>
</evidence>
<sequence length="319" mass="35992">MALLPTLQNDETSLVLSCDPKPRLKWTPQLHHRFVEAVNQLGGAEKATPKALMRVMNIDGLTLYHLKSHLQKFRLGKSHQLNCDHEYSQGLWVGADFQQSQSQESQSRSESYDGAHNHQINESMKIAQALEMQMEVQKKLQEQIQVQRQLQMRIESQGKYLQAVLKKAHEALSRYSPSVQAELSSLSTLTEIGCSLSNCTYQTQEQLITGMGCSLESSLTSSETSAGIKEDNEGVYNNSVELSLMEMHPRKQKGLVDNDDDDSGRKRNRSTASFDDFVENPSSHKRFQSSFGNNEDKFKKLGFMEIIDLNVKCVNGFDA</sequence>
<dbReference type="PANTHER" id="PTHR31499:SF11">
    <property type="entry name" value="MYB FAMILY TRANSCRIPTION FACTOR PHL8"/>
    <property type="match status" value="1"/>
</dbReference>
<dbReference type="InterPro" id="IPR006447">
    <property type="entry name" value="Myb_dom_plants"/>
</dbReference>
<gene>
    <name evidence="10" type="ORF">CEPIT_LOCUS6758</name>
</gene>
<dbReference type="AlphaFoldDB" id="A0AAV0CJC3"/>
<keyword evidence="4" id="KW-0175">Coiled coil</keyword>
<keyword evidence="6" id="KW-0539">Nucleus</keyword>
<evidence type="ECO:0000256" key="1">
    <source>
        <dbReference type="ARBA" id="ARBA00004123"/>
    </source>
</evidence>
<dbReference type="InterPro" id="IPR009057">
    <property type="entry name" value="Homeodomain-like_sf"/>
</dbReference>
<reference evidence="10" key="1">
    <citation type="submission" date="2022-07" db="EMBL/GenBank/DDBJ databases">
        <authorList>
            <person name="Macas J."/>
            <person name="Novak P."/>
            <person name="Neumann P."/>
        </authorList>
    </citation>
    <scope>NUCLEOTIDE SEQUENCE</scope>
</reference>
<evidence type="ECO:0000256" key="5">
    <source>
        <dbReference type="ARBA" id="ARBA00023163"/>
    </source>
</evidence>
<dbReference type="GO" id="GO:0000976">
    <property type="term" value="F:transcription cis-regulatory region binding"/>
    <property type="evidence" value="ECO:0007669"/>
    <property type="project" value="UniProtKB-ARBA"/>
</dbReference>
<evidence type="ECO:0000313" key="10">
    <source>
        <dbReference type="EMBL" id="CAH9079219.1"/>
    </source>
</evidence>
<dbReference type="InterPro" id="IPR025756">
    <property type="entry name" value="Myb_CC_LHEQLE"/>
</dbReference>
<accession>A0AAV0CJC3</accession>
<evidence type="ECO:0008006" key="12">
    <source>
        <dbReference type="Google" id="ProtNLM"/>
    </source>
</evidence>
<dbReference type="GO" id="GO:0010597">
    <property type="term" value="P:green leaf volatile biosynthetic process"/>
    <property type="evidence" value="ECO:0007669"/>
    <property type="project" value="UniProtKB-ARBA"/>
</dbReference>
<comment type="similarity">
    <text evidence="2">Belongs to the MYB-CC family.</text>
</comment>
<dbReference type="InterPro" id="IPR001005">
    <property type="entry name" value="SANT/Myb"/>
</dbReference>
<dbReference type="Gene3D" id="1.10.10.60">
    <property type="entry name" value="Homeodomain-like"/>
    <property type="match status" value="1"/>
</dbReference>
<feature type="domain" description="Myb-like" evidence="8">
    <location>
        <begin position="23"/>
        <end position="73"/>
    </location>
</feature>
<feature type="region of interest" description="Disordered" evidence="7">
    <location>
        <begin position="247"/>
        <end position="290"/>
    </location>
</feature>
<dbReference type="EMBL" id="CAMAPF010000033">
    <property type="protein sequence ID" value="CAH9079219.1"/>
    <property type="molecule type" value="Genomic_DNA"/>
</dbReference>
<dbReference type="FunFam" id="1.10.10.60:FF:000002">
    <property type="entry name" value="Myb family transcription factor"/>
    <property type="match status" value="1"/>
</dbReference>
<evidence type="ECO:0000256" key="2">
    <source>
        <dbReference type="ARBA" id="ARBA00006783"/>
    </source>
</evidence>
<dbReference type="Pfam" id="PF14379">
    <property type="entry name" value="Myb_CC_LHEQLE"/>
    <property type="match status" value="1"/>
</dbReference>
<evidence type="ECO:0000259" key="8">
    <source>
        <dbReference type="Pfam" id="PF00249"/>
    </source>
</evidence>
<evidence type="ECO:0000256" key="4">
    <source>
        <dbReference type="ARBA" id="ARBA00023054"/>
    </source>
</evidence>
<dbReference type="Proteomes" id="UP001152523">
    <property type="component" value="Unassembled WGS sequence"/>
</dbReference>
<comment type="subcellular location">
    <subcellularLocation>
        <location evidence="1">Nucleus</location>
    </subcellularLocation>
</comment>
<evidence type="ECO:0000259" key="9">
    <source>
        <dbReference type="Pfam" id="PF14379"/>
    </source>
</evidence>
<keyword evidence="3" id="KW-0805">Transcription regulation</keyword>
<organism evidence="10 11">
    <name type="scientific">Cuscuta epithymum</name>
    <dbReference type="NCBI Taxonomy" id="186058"/>
    <lineage>
        <taxon>Eukaryota</taxon>
        <taxon>Viridiplantae</taxon>
        <taxon>Streptophyta</taxon>
        <taxon>Embryophyta</taxon>
        <taxon>Tracheophyta</taxon>
        <taxon>Spermatophyta</taxon>
        <taxon>Magnoliopsida</taxon>
        <taxon>eudicotyledons</taxon>
        <taxon>Gunneridae</taxon>
        <taxon>Pentapetalae</taxon>
        <taxon>asterids</taxon>
        <taxon>lamiids</taxon>
        <taxon>Solanales</taxon>
        <taxon>Convolvulaceae</taxon>
        <taxon>Cuscuteae</taxon>
        <taxon>Cuscuta</taxon>
        <taxon>Cuscuta subgen. Cuscuta</taxon>
    </lineage>
</organism>
<dbReference type="GO" id="GO:0005634">
    <property type="term" value="C:nucleus"/>
    <property type="evidence" value="ECO:0007669"/>
    <property type="project" value="UniProtKB-SubCell"/>
</dbReference>
<evidence type="ECO:0000256" key="7">
    <source>
        <dbReference type="SAM" id="MobiDB-lite"/>
    </source>
</evidence>
<evidence type="ECO:0000313" key="11">
    <source>
        <dbReference type="Proteomes" id="UP001152523"/>
    </source>
</evidence>
<dbReference type="NCBIfam" id="TIGR01557">
    <property type="entry name" value="myb_SHAQKYF"/>
    <property type="match status" value="1"/>
</dbReference>
<dbReference type="InterPro" id="IPR046955">
    <property type="entry name" value="PHR1-like"/>
</dbReference>
<comment type="caution">
    <text evidence="10">The sequence shown here is derived from an EMBL/GenBank/DDBJ whole genome shotgun (WGS) entry which is preliminary data.</text>
</comment>
<protein>
    <recommendedName>
        <fullName evidence="12">HTH myb-type domain-containing protein</fullName>
    </recommendedName>
</protein>
<proteinExistence type="inferred from homology"/>
<dbReference type="PANTHER" id="PTHR31499">
    <property type="entry name" value="MYB FAMILY TRANSCRIPTION FACTOR PHL11"/>
    <property type="match status" value="1"/>
</dbReference>
<keyword evidence="5" id="KW-0804">Transcription</keyword>
<feature type="domain" description="MYB-CC type transcription factor LHEQLE-containing" evidence="9">
    <location>
        <begin position="124"/>
        <end position="170"/>
    </location>
</feature>
<name>A0AAV0CJC3_9ASTE</name>